<dbReference type="GO" id="GO:0006793">
    <property type="term" value="P:phosphorus metabolic process"/>
    <property type="evidence" value="ECO:0007669"/>
    <property type="project" value="UniProtKB-ARBA"/>
</dbReference>
<dbReference type="Proteomes" id="UP000197090">
    <property type="component" value="Unassembled WGS sequence"/>
</dbReference>
<dbReference type="EMBL" id="NIVX01000031">
    <property type="protein sequence ID" value="OWQ77545.1"/>
    <property type="molecule type" value="Genomic_DNA"/>
</dbReference>
<dbReference type="Pfam" id="PF13091">
    <property type="entry name" value="PLDc_2"/>
    <property type="match status" value="1"/>
</dbReference>
<evidence type="ECO:0000313" key="3">
    <source>
        <dbReference type="Proteomes" id="UP000197090"/>
    </source>
</evidence>
<organism evidence="2 3">
    <name type="scientific">Stenotrophomonas maltophilia</name>
    <name type="common">Pseudomonas maltophilia</name>
    <name type="synonym">Xanthomonas maltophilia</name>
    <dbReference type="NCBI Taxonomy" id="40324"/>
    <lineage>
        <taxon>Bacteria</taxon>
        <taxon>Pseudomonadati</taxon>
        <taxon>Pseudomonadota</taxon>
        <taxon>Gammaproteobacteria</taxon>
        <taxon>Lysobacterales</taxon>
        <taxon>Lysobacteraceae</taxon>
        <taxon>Stenotrophomonas</taxon>
        <taxon>Stenotrophomonas maltophilia group</taxon>
    </lineage>
</organism>
<accession>A0A246ICI5</accession>
<evidence type="ECO:0000313" key="2">
    <source>
        <dbReference type="EMBL" id="OWQ77545.1"/>
    </source>
</evidence>
<dbReference type="GO" id="GO:0003824">
    <property type="term" value="F:catalytic activity"/>
    <property type="evidence" value="ECO:0007669"/>
    <property type="project" value="InterPro"/>
</dbReference>
<dbReference type="PROSITE" id="PS50035">
    <property type="entry name" value="PLD"/>
    <property type="match status" value="1"/>
</dbReference>
<dbReference type="Gene3D" id="3.30.870.10">
    <property type="entry name" value="Endonuclease Chain A"/>
    <property type="match status" value="1"/>
</dbReference>
<sequence>MRFPNWWLLPALWRAIQSFHTYSEPGTCVRSIYANRNSKGDFLLNELERWADRGLSVCIASAFFTDAEVVERLLYKGCSVYMVVRLGFPTSPDAIERVRKHPNMNLRVYTSRTFHPKLYILGDEEALVGSANLTRSALMTNQEVVVHIDQHDGCLQDLVSIFDDYWAGASVPTDSELSTYRGLYRQFSKLDHEVGVLEQKVLGELGETSPANIDRSEARQDKRSAFVDGFRRSYQETTSAFNVIRRVYEASGYRKVSEEEIPLRIEIDSFLSYVRETVASGDSWASAPLRSETEQRSMLEPLIEAWSRTPWPHFEGRIVVDNYPRLRSVFSTEDSISQADDSELFDALATLHSFHDRFRFFEGGLPTWKKQFPALNDPAKTRKTLAYIVHGRGDIVERMANAIYSPKFKLNEFGRANVQELVGWTNREELPIINGRTTKVLRYFGARVSQVG</sequence>
<dbReference type="CDD" id="cd09117">
    <property type="entry name" value="PLDc_Bfil_DEXD_like"/>
    <property type="match status" value="1"/>
</dbReference>
<protein>
    <submittedName>
        <fullName evidence="2">Alcohol dehydrogenase</fullName>
    </submittedName>
</protein>
<feature type="domain" description="PLD phosphodiesterase" evidence="1">
    <location>
        <begin position="110"/>
        <end position="137"/>
    </location>
</feature>
<dbReference type="InterPro" id="IPR001736">
    <property type="entry name" value="PLipase_D/transphosphatidylase"/>
</dbReference>
<name>A0A246ICI5_STEMA</name>
<dbReference type="InterPro" id="IPR025202">
    <property type="entry name" value="PLD-like_dom"/>
</dbReference>
<evidence type="ECO:0000259" key="1">
    <source>
        <dbReference type="PROSITE" id="PS50035"/>
    </source>
</evidence>
<comment type="caution">
    <text evidence="2">The sequence shown here is derived from an EMBL/GenBank/DDBJ whole genome shotgun (WGS) entry which is preliminary data.</text>
</comment>
<dbReference type="SUPFAM" id="SSF56024">
    <property type="entry name" value="Phospholipase D/nuclease"/>
    <property type="match status" value="1"/>
</dbReference>
<reference evidence="2 3" key="1">
    <citation type="submission" date="2017-06" db="EMBL/GenBank/DDBJ databases">
        <authorList>
            <person name="Kim H.J."/>
            <person name="Triplett B.A."/>
        </authorList>
    </citation>
    <scope>NUCLEOTIDE SEQUENCE [LARGE SCALE GENOMIC DNA]</scope>
    <source>
        <strain evidence="2 3">594</strain>
    </source>
</reference>
<proteinExistence type="predicted"/>
<dbReference type="AlphaFoldDB" id="A0A246ICI5"/>
<gene>
    <name evidence="2" type="ORF">CEE63_03815</name>
</gene>